<accession>A0A081RJE3</accession>
<dbReference type="eggNOG" id="COG1694">
    <property type="taxonomic scope" value="Bacteria"/>
</dbReference>
<comment type="caution">
    <text evidence="2">The sequence shown here is derived from an EMBL/GenBank/DDBJ whole genome shotgun (WGS) entry which is preliminary data.</text>
</comment>
<dbReference type="SUPFAM" id="SSF101386">
    <property type="entry name" value="all-alpha NTP pyrophosphatases"/>
    <property type="match status" value="1"/>
</dbReference>
<dbReference type="EMBL" id="JFHR01000002">
    <property type="protein sequence ID" value="KEQ55316.1"/>
    <property type="molecule type" value="Genomic_DNA"/>
</dbReference>
<organism evidence="2 3">
    <name type="scientific">Sphingobium chlorophenolicum</name>
    <dbReference type="NCBI Taxonomy" id="46429"/>
    <lineage>
        <taxon>Bacteria</taxon>
        <taxon>Pseudomonadati</taxon>
        <taxon>Pseudomonadota</taxon>
        <taxon>Alphaproteobacteria</taxon>
        <taxon>Sphingomonadales</taxon>
        <taxon>Sphingomonadaceae</taxon>
        <taxon>Sphingobium</taxon>
    </lineage>
</organism>
<dbReference type="Pfam" id="PF18722">
    <property type="entry name" value="MazG_C"/>
    <property type="match status" value="1"/>
</dbReference>
<sequence>MADRSIGYSKMANRNTHSTLLIDEYLRQVAPTDKMPEDIGPVLFGLFGEVGGIMTAAKKHHREKEVFVGYRLMVEEEFGDTLWYLAALCRRLELSLEELLSAAISTDDYSSILAASDMENGTLARIVIPRQVMALDPALLTLGEAVSRLLRLASDPTNPEAVLVPFIDCYLKAIQVSGLSFGDVARSNITKTRGRFVAPDTSTLPTFDSQFKEEERLPDKFEIEITQRKSGQCYLRLNGVFVGDPLTDNIHKSDDYRFHDVFHFAHAAILHWSPVMRALIKQKRKSDKRIDEAQDGGRAIVVEEGLTAWIFSRAKDLNFLEDQQSVSFDMLKTIADFVRGYEVEHCPLNLWERAILDGYAVFRQVRANKGGVVIGDRIKRTIGYRPL</sequence>
<reference evidence="2 3" key="1">
    <citation type="submission" date="2014-02" db="EMBL/GenBank/DDBJ databases">
        <title>Whole genome sequence of Sphingobium chlorophenolicum NBRC 16172.</title>
        <authorList>
            <person name="Gan H.M."/>
            <person name="Gan H.Y."/>
            <person name="Chew T.H."/>
            <person name="Savka M.A."/>
        </authorList>
    </citation>
    <scope>NUCLEOTIDE SEQUENCE [LARGE SCALE GENOMIC DNA]</scope>
    <source>
        <strain evidence="2 3">NBRC 16172</strain>
    </source>
</reference>
<dbReference type="Proteomes" id="UP000028411">
    <property type="component" value="Unassembled WGS sequence"/>
</dbReference>
<dbReference type="AlphaFoldDB" id="A0A081RJE3"/>
<evidence type="ECO:0000313" key="2">
    <source>
        <dbReference type="EMBL" id="KEQ55316.1"/>
    </source>
</evidence>
<proteinExistence type="predicted"/>
<dbReference type="InterPro" id="IPR041407">
    <property type="entry name" value="MazG_C"/>
</dbReference>
<gene>
    <name evidence="2" type="ORF">BV95_00479</name>
</gene>
<dbReference type="Gene3D" id="1.10.287.1080">
    <property type="entry name" value="MazG-like"/>
    <property type="match status" value="1"/>
</dbReference>
<feature type="domain" description="MazG C-terminal" evidence="1">
    <location>
        <begin position="204"/>
        <end position="386"/>
    </location>
</feature>
<protein>
    <submittedName>
        <fullName evidence="2">Pyrophosphatase</fullName>
    </submittedName>
</protein>
<name>A0A081RJE3_SPHCR</name>
<evidence type="ECO:0000259" key="1">
    <source>
        <dbReference type="Pfam" id="PF18722"/>
    </source>
</evidence>
<evidence type="ECO:0000313" key="3">
    <source>
        <dbReference type="Proteomes" id="UP000028411"/>
    </source>
</evidence>